<protein>
    <submittedName>
        <fullName evidence="3">S1 RNA-binding domain-containing protein</fullName>
    </submittedName>
</protein>
<name>A0ABW5VEN9_9FLAO</name>
<reference evidence="4" key="1">
    <citation type="journal article" date="2019" name="Int. J. Syst. Evol. Microbiol.">
        <title>The Global Catalogue of Microorganisms (GCM) 10K type strain sequencing project: providing services to taxonomists for standard genome sequencing and annotation.</title>
        <authorList>
            <consortium name="The Broad Institute Genomics Platform"/>
            <consortium name="The Broad Institute Genome Sequencing Center for Infectious Disease"/>
            <person name="Wu L."/>
            <person name="Ma J."/>
        </authorList>
    </citation>
    <scope>NUCLEOTIDE SEQUENCE [LARGE SCALE GENOMIC DNA]</scope>
    <source>
        <strain evidence="4">KCTC 52924</strain>
    </source>
</reference>
<keyword evidence="4" id="KW-1185">Reference proteome</keyword>
<feature type="domain" description="S1 motif" evidence="2">
    <location>
        <begin position="69"/>
        <end position="131"/>
    </location>
</feature>
<sequence>MIALGEYSNLEILRDTTVGLFLGDEEGNDVLLPNKYVPEEFEIGDFLDVFCYLDHEERIVATTLEPYVMVNQFRLLQVAEVNEYGAFMDWGLEKHLLVPFREQRSKMQEGQWYVVHCYLDEKTNRLVGSNKLDKFLSNDTPTINEQDKVDLVVTRLTDLGWEVIINNNYKGLIYANEVYKKVSIGDQLEGYIKLIRPDNKIDVSLQPIGYKSLEPAANLIYEKLKAQDGFLKLHDKSDPEDIKRLLQMSKKTFKKGVGALYKERKIEISDDGIRLI</sequence>
<evidence type="ECO:0000313" key="3">
    <source>
        <dbReference type="EMBL" id="MFD2789765.1"/>
    </source>
</evidence>
<dbReference type="Gene3D" id="1.10.10.10">
    <property type="entry name" value="Winged helix-like DNA-binding domain superfamily/Winged helix DNA-binding domain"/>
    <property type="match status" value="1"/>
</dbReference>
<dbReference type="Pfam" id="PF17783">
    <property type="entry name" value="WHD_CvfB"/>
    <property type="match status" value="1"/>
</dbReference>
<dbReference type="SUPFAM" id="SSF50249">
    <property type="entry name" value="Nucleic acid-binding proteins"/>
    <property type="match status" value="1"/>
</dbReference>
<organism evidence="3 4">
    <name type="scientific">Arenibacter antarcticus</name>
    <dbReference type="NCBI Taxonomy" id="2040469"/>
    <lineage>
        <taxon>Bacteria</taxon>
        <taxon>Pseudomonadati</taxon>
        <taxon>Bacteroidota</taxon>
        <taxon>Flavobacteriia</taxon>
        <taxon>Flavobacteriales</taxon>
        <taxon>Flavobacteriaceae</taxon>
        <taxon>Arenibacter</taxon>
    </lineage>
</organism>
<dbReference type="InterPro" id="IPR012340">
    <property type="entry name" value="NA-bd_OB-fold"/>
</dbReference>
<feature type="domain" description="S1 motif" evidence="2">
    <location>
        <begin position="144"/>
        <end position="206"/>
    </location>
</feature>
<comment type="similarity">
    <text evidence="1">Belongs to the CvfB family.</text>
</comment>
<proteinExistence type="inferred from homology"/>
<dbReference type="RefSeq" id="WP_251807812.1">
    <property type="nucleotide sequence ID" value="NZ_CP166679.1"/>
</dbReference>
<dbReference type="InterPro" id="IPR036388">
    <property type="entry name" value="WH-like_DNA-bd_sf"/>
</dbReference>
<dbReference type="SMART" id="SM00316">
    <property type="entry name" value="S1"/>
    <property type="match status" value="2"/>
</dbReference>
<dbReference type="Gene3D" id="2.40.50.140">
    <property type="entry name" value="Nucleic acid-binding proteins"/>
    <property type="match status" value="2"/>
</dbReference>
<comment type="caution">
    <text evidence="3">The sequence shown here is derived from an EMBL/GenBank/DDBJ whole genome shotgun (WGS) entry which is preliminary data.</text>
</comment>
<dbReference type="InterPro" id="IPR014464">
    <property type="entry name" value="CvfB_fam"/>
</dbReference>
<dbReference type="PANTHER" id="PTHR37296">
    <property type="entry name" value="CONSERVED VIRULENCE FACTOR B"/>
    <property type="match status" value="1"/>
</dbReference>
<evidence type="ECO:0000259" key="2">
    <source>
        <dbReference type="SMART" id="SM00316"/>
    </source>
</evidence>
<accession>A0ABW5VEN9</accession>
<dbReference type="PIRSF" id="PIRSF012524">
    <property type="entry name" value="YitL_S1"/>
    <property type="match status" value="1"/>
</dbReference>
<evidence type="ECO:0000256" key="1">
    <source>
        <dbReference type="PIRNR" id="PIRNR012524"/>
    </source>
</evidence>
<dbReference type="InterPro" id="IPR003029">
    <property type="entry name" value="S1_domain"/>
</dbReference>
<dbReference type="InterPro" id="IPR040764">
    <property type="entry name" value="CvfB_WH"/>
</dbReference>
<dbReference type="InterPro" id="IPR039566">
    <property type="entry name" value="CvfB_S1_st"/>
</dbReference>
<dbReference type="PANTHER" id="PTHR37296:SF1">
    <property type="entry name" value="CONSERVED VIRULENCE FACTOR B"/>
    <property type="match status" value="1"/>
</dbReference>
<dbReference type="EMBL" id="JBHUOK010000029">
    <property type="protein sequence ID" value="MFD2789765.1"/>
    <property type="molecule type" value="Genomic_DNA"/>
</dbReference>
<gene>
    <name evidence="3" type="ORF">ACFS1K_08335</name>
</gene>
<dbReference type="Proteomes" id="UP001597532">
    <property type="component" value="Unassembled WGS sequence"/>
</dbReference>
<dbReference type="Pfam" id="PF13509">
    <property type="entry name" value="S1_2"/>
    <property type="match status" value="1"/>
</dbReference>
<evidence type="ECO:0000313" key="4">
    <source>
        <dbReference type="Proteomes" id="UP001597532"/>
    </source>
</evidence>